<dbReference type="Proteomes" id="UP000251571">
    <property type="component" value="Unassembled WGS sequence"/>
</dbReference>
<evidence type="ECO:0000313" key="1">
    <source>
        <dbReference type="EMBL" id="PWJ11755.1"/>
    </source>
</evidence>
<keyword evidence="3" id="KW-1185">Reference proteome</keyword>
<evidence type="ECO:0000313" key="2">
    <source>
        <dbReference type="EMBL" id="SSA51271.1"/>
    </source>
</evidence>
<gene>
    <name evidence="1" type="ORF">BCF38_11822</name>
    <name evidence="2" type="ORF">SAMN05421539_11822</name>
</gene>
<organism evidence="2 4">
    <name type="scientific">Jannaschia seohaensis</name>
    <dbReference type="NCBI Taxonomy" id="475081"/>
    <lineage>
        <taxon>Bacteria</taxon>
        <taxon>Pseudomonadati</taxon>
        <taxon>Pseudomonadota</taxon>
        <taxon>Alphaproteobacteria</taxon>
        <taxon>Rhodobacterales</taxon>
        <taxon>Roseobacteraceae</taxon>
        <taxon>Jannaschia</taxon>
    </lineage>
</organism>
<proteinExistence type="predicted"/>
<reference evidence="2 4" key="1">
    <citation type="submission" date="2016-10" db="EMBL/GenBank/DDBJ databases">
        <authorList>
            <person name="Cai Z."/>
        </authorList>
    </citation>
    <scope>NUCLEOTIDE SEQUENCE [LARGE SCALE GENOMIC DNA]</scope>
    <source>
        <strain evidence="2 4">DSM 25227</strain>
    </source>
</reference>
<dbReference type="EMBL" id="QGDJ01000018">
    <property type="protein sequence ID" value="PWJ11755.1"/>
    <property type="molecule type" value="Genomic_DNA"/>
</dbReference>
<evidence type="ECO:0000313" key="3">
    <source>
        <dbReference type="Proteomes" id="UP000245839"/>
    </source>
</evidence>
<dbReference type="EMBL" id="UETC01000018">
    <property type="protein sequence ID" value="SSA51271.1"/>
    <property type="molecule type" value="Genomic_DNA"/>
</dbReference>
<accession>A0A2Y9B4D9</accession>
<sequence>MRIARSSDYAEPAGKPADETIVAAIRAITDEVEGYGYRRVDV</sequence>
<dbReference type="AlphaFoldDB" id="A0A2Y9B4D9"/>
<dbReference type="Proteomes" id="UP000245839">
    <property type="component" value="Unassembled WGS sequence"/>
</dbReference>
<reference evidence="1 3" key="2">
    <citation type="submission" date="2018-03" db="EMBL/GenBank/DDBJ databases">
        <title>Genomic Encyclopedia of Archaeal and Bacterial Type Strains, Phase II (KMG-II): from individual species to whole genera.</title>
        <authorList>
            <person name="Goeker M."/>
        </authorList>
    </citation>
    <scope>NUCLEOTIDE SEQUENCE [LARGE SCALE GENOMIC DNA]</scope>
    <source>
        <strain evidence="1 3">DSM 25227</strain>
    </source>
</reference>
<name>A0A2Y9B4D9_9RHOB</name>
<protein>
    <submittedName>
        <fullName evidence="2">Uncharacterized protein</fullName>
    </submittedName>
</protein>
<dbReference type="RefSeq" id="WP_281271266.1">
    <property type="nucleotide sequence ID" value="NZ_QGDJ01000018.1"/>
</dbReference>
<evidence type="ECO:0000313" key="4">
    <source>
        <dbReference type="Proteomes" id="UP000251571"/>
    </source>
</evidence>